<evidence type="ECO:0000313" key="8">
    <source>
        <dbReference type="EMBL" id="KNC86363.1"/>
    </source>
</evidence>
<evidence type="ECO:0000256" key="3">
    <source>
        <dbReference type="ARBA" id="ARBA00022723"/>
    </source>
</evidence>
<feature type="domain" description="EF-hand" evidence="7">
    <location>
        <begin position="125"/>
        <end position="160"/>
    </location>
</feature>
<dbReference type="PANTHER" id="PTHR23055">
    <property type="entry name" value="CALCIUM BINDING PROTEINS"/>
    <property type="match status" value="1"/>
</dbReference>
<dbReference type="EMBL" id="KQ241655">
    <property type="protein sequence ID" value="KNC86363.1"/>
    <property type="molecule type" value="Genomic_DNA"/>
</dbReference>
<dbReference type="eggNOG" id="KOG0044">
    <property type="taxonomic scope" value="Eukaryota"/>
</dbReference>
<evidence type="ECO:0000259" key="7">
    <source>
        <dbReference type="PROSITE" id="PS50222"/>
    </source>
</evidence>
<name>A0A0L0GDM3_9EUKA</name>
<keyword evidence="5" id="KW-0106">Calcium</keyword>
<evidence type="ECO:0000256" key="5">
    <source>
        <dbReference type="ARBA" id="ARBA00022837"/>
    </source>
</evidence>
<feature type="domain" description="EF-hand" evidence="7">
    <location>
        <begin position="77"/>
        <end position="112"/>
    </location>
</feature>
<dbReference type="GeneID" id="25901999"/>
<dbReference type="CDD" id="cd00051">
    <property type="entry name" value="EFh"/>
    <property type="match status" value="2"/>
</dbReference>
<protein>
    <submittedName>
        <fullName evidence="8">Calcium-binding protein NCS-1</fullName>
    </submittedName>
</protein>
<evidence type="ECO:0000256" key="2">
    <source>
        <dbReference type="ARBA" id="ARBA00022707"/>
    </source>
</evidence>
<dbReference type="Proteomes" id="UP000054560">
    <property type="component" value="Unassembled WGS sequence"/>
</dbReference>
<dbReference type="Pfam" id="PF13499">
    <property type="entry name" value="EF-hand_7"/>
    <property type="match status" value="2"/>
</dbReference>
<comment type="similarity">
    <text evidence="1">Belongs to the recoverin family.</text>
</comment>
<dbReference type="Gene3D" id="1.10.238.10">
    <property type="entry name" value="EF-hand"/>
    <property type="match status" value="1"/>
</dbReference>
<evidence type="ECO:0000256" key="1">
    <source>
        <dbReference type="ARBA" id="ARBA00006049"/>
    </source>
</evidence>
<feature type="domain" description="EF-hand" evidence="7">
    <location>
        <begin position="41"/>
        <end position="76"/>
    </location>
</feature>
<evidence type="ECO:0000256" key="6">
    <source>
        <dbReference type="ARBA" id="ARBA00023288"/>
    </source>
</evidence>
<dbReference type="FunFam" id="1.10.238.10:FF:000009">
    <property type="entry name" value="Visinin-like protein 1"/>
    <property type="match status" value="1"/>
</dbReference>
<keyword evidence="6" id="KW-0449">Lipoprotein</keyword>
<evidence type="ECO:0000256" key="4">
    <source>
        <dbReference type="ARBA" id="ARBA00022737"/>
    </source>
</evidence>
<gene>
    <name evidence="8" type="ORF">SARC_01495</name>
</gene>
<dbReference type="InterPro" id="IPR002048">
    <property type="entry name" value="EF_hand_dom"/>
</dbReference>
<accession>A0A0L0GDM3</accession>
<dbReference type="InterPro" id="IPR028846">
    <property type="entry name" value="Recoverin"/>
</dbReference>
<dbReference type="RefSeq" id="XP_014160265.1">
    <property type="nucleotide sequence ID" value="XM_014304790.1"/>
</dbReference>
<keyword evidence="3" id="KW-0479">Metal-binding</keyword>
<dbReference type="SUPFAM" id="SSF47473">
    <property type="entry name" value="EF-hand"/>
    <property type="match status" value="1"/>
</dbReference>
<dbReference type="PRINTS" id="PR00450">
    <property type="entry name" value="RECOVERIN"/>
</dbReference>
<dbReference type="SMART" id="SM00054">
    <property type="entry name" value="EFh"/>
    <property type="match status" value="3"/>
</dbReference>
<keyword evidence="4" id="KW-0677">Repeat</keyword>
<keyword evidence="2" id="KW-0519">Myristate</keyword>
<evidence type="ECO:0000313" key="9">
    <source>
        <dbReference type="Proteomes" id="UP000054560"/>
    </source>
</evidence>
<reference evidence="8 9" key="1">
    <citation type="submission" date="2011-02" db="EMBL/GenBank/DDBJ databases">
        <title>The Genome Sequence of Sphaeroforma arctica JP610.</title>
        <authorList>
            <consortium name="The Broad Institute Genome Sequencing Platform"/>
            <person name="Russ C."/>
            <person name="Cuomo C."/>
            <person name="Young S.K."/>
            <person name="Zeng Q."/>
            <person name="Gargeya S."/>
            <person name="Alvarado L."/>
            <person name="Berlin A."/>
            <person name="Chapman S.B."/>
            <person name="Chen Z."/>
            <person name="Freedman E."/>
            <person name="Gellesch M."/>
            <person name="Goldberg J."/>
            <person name="Griggs A."/>
            <person name="Gujja S."/>
            <person name="Heilman E."/>
            <person name="Heiman D."/>
            <person name="Howarth C."/>
            <person name="Mehta T."/>
            <person name="Neiman D."/>
            <person name="Pearson M."/>
            <person name="Roberts A."/>
            <person name="Saif S."/>
            <person name="Shea T."/>
            <person name="Shenoy N."/>
            <person name="Sisk P."/>
            <person name="Stolte C."/>
            <person name="Sykes S."/>
            <person name="White J."/>
            <person name="Yandava C."/>
            <person name="Burger G."/>
            <person name="Gray M.W."/>
            <person name="Holland P.W.H."/>
            <person name="King N."/>
            <person name="Lang F.B.F."/>
            <person name="Roger A.J."/>
            <person name="Ruiz-Trillo I."/>
            <person name="Haas B."/>
            <person name="Nusbaum C."/>
            <person name="Birren B."/>
        </authorList>
    </citation>
    <scope>NUCLEOTIDE SEQUENCE [LARGE SCALE GENOMIC DNA]</scope>
    <source>
        <strain evidence="8 9">JP610</strain>
    </source>
</reference>
<keyword evidence="9" id="KW-1185">Reference proteome</keyword>
<dbReference type="InterPro" id="IPR018247">
    <property type="entry name" value="EF_Hand_1_Ca_BS"/>
</dbReference>
<dbReference type="InterPro" id="IPR011992">
    <property type="entry name" value="EF-hand-dom_pair"/>
</dbReference>
<organism evidence="8 9">
    <name type="scientific">Sphaeroforma arctica JP610</name>
    <dbReference type="NCBI Taxonomy" id="667725"/>
    <lineage>
        <taxon>Eukaryota</taxon>
        <taxon>Ichthyosporea</taxon>
        <taxon>Ichthyophonida</taxon>
        <taxon>Sphaeroforma</taxon>
    </lineage>
</organism>
<dbReference type="STRING" id="667725.A0A0L0GDM3"/>
<sequence length="171" mass="20046">MLLEQRELQQWHNAFLKDCPSGTLDKDEFQKLYRQLFPLGDPSVFSRHVFRIIDEDNDGFISFKEFMIALSIASRGNVEEKLEWAFRLYDIDNDGAISRSEMYRVMLSIYQMIGELVHFPDNENTPEKRIDRIFELLDENQDGLLTLEEFMKGSEKDPNIVRALGLYDGLV</sequence>
<dbReference type="PANTHER" id="PTHR23055:SF178">
    <property type="entry name" value="NEUROCALCIN HOMOLOG"/>
    <property type="match status" value="1"/>
</dbReference>
<dbReference type="AlphaFoldDB" id="A0A0L0GDM3"/>
<dbReference type="OrthoDB" id="191686at2759"/>
<dbReference type="PROSITE" id="PS00018">
    <property type="entry name" value="EF_HAND_1"/>
    <property type="match status" value="3"/>
</dbReference>
<dbReference type="GO" id="GO:0005509">
    <property type="term" value="F:calcium ion binding"/>
    <property type="evidence" value="ECO:0007669"/>
    <property type="project" value="InterPro"/>
</dbReference>
<proteinExistence type="inferred from homology"/>
<dbReference type="PROSITE" id="PS50222">
    <property type="entry name" value="EF_HAND_2"/>
    <property type="match status" value="3"/>
</dbReference>